<dbReference type="AlphaFoldDB" id="A0AAP2GI17"/>
<gene>
    <name evidence="2" type="ORF">KK078_10575</name>
</gene>
<proteinExistence type="predicted"/>
<name>A0AAP2GI17_9BACT</name>
<protein>
    <submittedName>
        <fullName evidence="2">Uncharacterized protein</fullName>
    </submittedName>
</protein>
<evidence type="ECO:0000313" key="3">
    <source>
        <dbReference type="Proteomes" id="UP001319180"/>
    </source>
</evidence>
<evidence type="ECO:0000313" key="2">
    <source>
        <dbReference type="EMBL" id="MBT1687005.1"/>
    </source>
</evidence>
<dbReference type="Proteomes" id="UP001319180">
    <property type="component" value="Unassembled WGS sequence"/>
</dbReference>
<dbReference type="EMBL" id="JAHESC010000012">
    <property type="protein sequence ID" value="MBT1687005.1"/>
    <property type="molecule type" value="Genomic_DNA"/>
</dbReference>
<evidence type="ECO:0000256" key="1">
    <source>
        <dbReference type="SAM" id="SignalP"/>
    </source>
</evidence>
<comment type="caution">
    <text evidence="2">The sequence shown here is derived from an EMBL/GenBank/DDBJ whole genome shotgun (WGS) entry which is preliminary data.</text>
</comment>
<keyword evidence="3" id="KW-1185">Reference proteome</keyword>
<reference evidence="2 3" key="1">
    <citation type="submission" date="2021-05" db="EMBL/GenBank/DDBJ databases">
        <title>A Polyphasic approach of four new species of the genus Ohtaekwangia: Ohtaekwangia histidinii sp. nov., Ohtaekwangia cretensis sp. nov., Ohtaekwangia indiensis sp. nov., Ohtaekwangia reichenbachii sp. nov. from diverse environment.</title>
        <authorList>
            <person name="Octaviana S."/>
        </authorList>
    </citation>
    <scope>NUCLEOTIDE SEQUENCE [LARGE SCALE GENOMIC DNA]</scope>
    <source>
        <strain evidence="2 3">PWU37</strain>
    </source>
</reference>
<feature type="chain" id="PRO_5042814473" evidence="1">
    <location>
        <begin position="19"/>
        <end position="429"/>
    </location>
</feature>
<dbReference type="RefSeq" id="WP_254090238.1">
    <property type="nucleotide sequence ID" value="NZ_JAHESC010000012.1"/>
</dbReference>
<feature type="signal peptide" evidence="1">
    <location>
        <begin position="1"/>
        <end position="18"/>
    </location>
</feature>
<dbReference type="PROSITE" id="PS51257">
    <property type="entry name" value="PROKAR_LIPOPROTEIN"/>
    <property type="match status" value="1"/>
</dbReference>
<organism evidence="2 3">
    <name type="scientific">Dawidia soli</name>
    <dbReference type="NCBI Taxonomy" id="2782352"/>
    <lineage>
        <taxon>Bacteria</taxon>
        <taxon>Pseudomonadati</taxon>
        <taxon>Bacteroidota</taxon>
        <taxon>Cytophagia</taxon>
        <taxon>Cytophagales</taxon>
        <taxon>Chryseotaleaceae</taxon>
        <taxon>Dawidia</taxon>
    </lineage>
</organism>
<accession>A0AAP2GI17</accession>
<sequence length="429" mass="47304">MKMKCWPMVVLVAMMAFACSDDDGTKAPAGDPETHEDPDETPEAKKLAFTVTGNVVPTGASAWMVLSDKQGNVLDAAELKNNATHTFEAAENFAEDNVTLTVIRNYHAKYTSVDTYAQVPFGQYGFATISTPGAAVGKVTVNVDGYEGDRLSITNSGPRVPYSTAEQFERTDTGVKIGFTTWSQKSKVLIAKNAAPFQYLYGEYEQNTPYTVQLNEFNLAEAIDVPWPGDAEFAAWQITGINSDGDFRYYTTSRVRSLESPEEFQTIPVMPDFFTSYSVTLSARSGNVSNVYSNKGSEMATTMKYMDATFLYAQNDNRFTWETTGTADAVRLQVLASLDGNQSDWRIHGPTGQYEVNVPVIPASVTLSSGNMKRSFAELAENAVSYTTELREYAGYTSYFDVDVKPALIDNTSMTWTEILTKSVEHITQ</sequence>
<keyword evidence="1" id="KW-0732">Signal</keyword>